<dbReference type="EMBL" id="MHHR01000026">
    <property type="protein sequence ID" value="OGY33852.1"/>
    <property type="molecule type" value="Genomic_DNA"/>
</dbReference>
<feature type="chain" id="PRO_5009581299" evidence="1">
    <location>
        <begin position="28"/>
        <end position="319"/>
    </location>
</feature>
<reference evidence="2 3" key="1">
    <citation type="journal article" date="2016" name="Nat. Commun.">
        <title>Thousands of microbial genomes shed light on interconnected biogeochemical processes in an aquifer system.</title>
        <authorList>
            <person name="Anantharaman K."/>
            <person name="Brown C.T."/>
            <person name="Hug L.A."/>
            <person name="Sharon I."/>
            <person name="Castelle C.J."/>
            <person name="Probst A.J."/>
            <person name="Thomas B.C."/>
            <person name="Singh A."/>
            <person name="Wilkins M.J."/>
            <person name="Karaoz U."/>
            <person name="Brodie E.L."/>
            <person name="Williams K.H."/>
            <person name="Hubbard S.S."/>
            <person name="Banfield J.F."/>
        </authorList>
    </citation>
    <scope>NUCLEOTIDE SEQUENCE [LARGE SCALE GENOMIC DNA]</scope>
</reference>
<sequence>MNQRSFNKAVSIVTLVFFLATPLSTFAQTDYGEFGDAGNREDVPGSGFMDYTLGNSGSDALLKTKAPTGLIQDTTGVPTGCGPNGCGANAGSGLNAAGGFLNMFGGGGAGGNNQLLSGLAIGSLMGGGGGGGATGAVSQALTLAGALTGNMGLMLAGMITSMLGGLAGGAGATPQRGNVDEQYVAPGQAGPYGAGYGSGGYNPYYSPVPTATPIPVASCEKTIFIVKDTTVTPNTVKPYPTAVEIPQNQCVLAINSDTSASHSVQVKDQDTVKATQSIDKEKSHIFRFENKKTYTLCVDAVATSTSSGQAAACTTVTVK</sequence>
<comment type="caution">
    <text evidence="2">The sequence shown here is derived from an EMBL/GenBank/DDBJ whole genome shotgun (WGS) entry which is preliminary data.</text>
</comment>
<dbReference type="AlphaFoldDB" id="A0A1G1X1G5"/>
<evidence type="ECO:0000313" key="3">
    <source>
        <dbReference type="Proteomes" id="UP000177528"/>
    </source>
</evidence>
<evidence type="ECO:0000313" key="2">
    <source>
        <dbReference type="EMBL" id="OGY33852.1"/>
    </source>
</evidence>
<organism evidence="2 3">
    <name type="scientific">Candidatus Andersenbacteria bacterium RIFCSPHIGHO2_12_FULL_45_11</name>
    <dbReference type="NCBI Taxonomy" id="1797281"/>
    <lineage>
        <taxon>Bacteria</taxon>
        <taxon>Candidatus Anderseniibacteriota</taxon>
    </lineage>
</organism>
<keyword evidence="1" id="KW-0732">Signal</keyword>
<feature type="signal peptide" evidence="1">
    <location>
        <begin position="1"/>
        <end position="27"/>
    </location>
</feature>
<dbReference type="Proteomes" id="UP000177528">
    <property type="component" value="Unassembled WGS sequence"/>
</dbReference>
<gene>
    <name evidence="2" type="ORF">A3D99_03905</name>
</gene>
<protein>
    <submittedName>
        <fullName evidence="2">Uncharacterized protein</fullName>
    </submittedName>
</protein>
<accession>A0A1G1X1G5</accession>
<name>A0A1G1X1G5_9BACT</name>
<evidence type="ECO:0000256" key="1">
    <source>
        <dbReference type="SAM" id="SignalP"/>
    </source>
</evidence>
<proteinExistence type="predicted"/>